<sequence>MTASAKKEAPPGDLRFLIRSRGGLLLKSQDLLILFLFAVAARPKLFERLRILCILVFTTFAVSHHQIRSRPSHSQVPTFAKKVLSNQIKDFIREEVARQLSLLPHSNAPTASLPSTLQQDIRTEISDVLPTVPVPYPRTSVAPELSTVNYAPPAPPTPLSYAAVVAWPPPHPVSFSAPPSPASPPV</sequence>
<dbReference type="Proteomes" id="UP000821866">
    <property type="component" value="Unassembled WGS sequence"/>
</dbReference>
<dbReference type="AlphaFoldDB" id="A0A9J6DW67"/>
<evidence type="ECO:0000313" key="2">
    <source>
        <dbReference type="Proteomes" id="UP000821866"/>
    </source>
</evidence>
<comment type="caution">
    <text evidence="1">The sequence shown here is derived from an EMBL/GenBank/DDBJ whole genome shotgun (WGS) entry which is preliminary data.</text>
</comment>
<dbReference type="EMBL" id="JABSTU010000007">
    <property type="protein sequence ID" value="KAH8026413.1"/>
    <property type="molecule type" value="Genomic_DNA"/>
</dbReference>
<evidence type="ECO:0000313" key="1">
    <source>
        <dbReference type="EMBL" id="KAH8026413.1"/>
    </source>
</evidence>
<reference evidence="1" key="2">
    <citation type="submission" date="2021-09" db="EMBL/GenBank/DDBJ databases">
        <authorList>
            <person name="Jia N."/>
            <person name="Wang J."/>
            <person name="Shi W."/>
            <person name="Du L."/>
            <person name="Sun Y."/>
            <person name="Zhan W."/>
            <person name="Jiang J."/>
            <person name="Wang Q."/>
            <person name="Zhang B."/>
            <person name="Ji P."/>
            <person name="Sakyi L.B."/>
            <person name="Cui X."/>
            <person name="Yuan T."/>
            <person name="Jiang B."/>
            <person name="Yang W."/>
            <person name="Lam T.T.-Y."/>
            <person name="Chang Q."/>
            <person name="Ding S."/>
            <person name="Wang X."/>
            <person name="Zhu J."/>
            <person name="Ruan X."/>
            <person name="Zhao L."/>
            <person name="Wei J."/>
            <person name="Que T."/>
            <person name="Du C."/>
            <person name="Cheng J."/>
            <person name="Dai P."/>
            <person name="Han X."/>
            <person name="Huang E."/>
            <person name="Gao Y."/>
            <person name="Liu J."/>
            <person name="Shao H."/>
            <person name="Ye R."/>
            <person name="Li L."/>
            <person name="Wei W."/>
            <person name="Wang X."/>
            <person name="Wang C."/>
            <person name="Huo Q."/>
            <person name="Li W."/>
            <person name="Guo W."/>
            <person name="Chen H."/>
            <person name="Chen S."/>
            <person name="Zhou L."/>
            <person name="Zhou L."/>
            <person name="Ni X."/>
            <person name="Tian J."/>
            <person name="Zhou Y."/>
            <person name="Sheng Y."/>
            <person name="Liu T."/>
            <person name="Pan Y."/>
            <person name="Xia L."/>
            <person name="Li J."/>
            <person name="Zhao F."/>
            <person name="Cao W."/>
        </authorList>
    </citation>
    <scope>NUCLEOTIDE SEQUENCE</scope>
    <source>
        <strain evidence="1">Rmic-2018</strain>
        <tissue evidence="1">Larvae</tissue>
    </source>
</reference>
<gene>
    <name evidence="1" type="ORF">HPB51_020397</name>
</gene>
<name>A0A9J6DW67_RHIMP</name>
<organism evidence="1 2">
    <name type="scientific">Rhipicephalus microplus</name>
    <name type="common">Cattle tick</name>
    <name type="synonym">Boophilus microplus</name>
    <dbReference type="NCBI Taxonomy" id="6941"/>
    <lineage>
        <taxon>Eukaryota</taxon>
        <taxon>Metazoa</taxon>
        <taxon>Ecdysozoa</taxon>
        <taxon>Arthropoda</taxon>
        <taxon>Chelicerata</taxon>
        <taxon>Arachnida</taxon>
        <taxon>Acari</taxon>
        <taxon>Parasitiformes</taxon>
        <taxon>Ixodida</taxon>
        <taxon>Ixodoidea</taxon>
        <taxon>Ixodidae</taxon>
        <taxon>Rhipicephalinae</taxon>
        <taxon>Rhipicephalus</taxon>
        <taxon>Boophilus</taxon>
    </lineage>
</organism>
<protein>
    <submittedName>
        <fullName evidence="1">Uncharacterized protein</fullName>
    </submittedName>
</protein>
<reference evidence="1" key="1">
    <citation type="journal article" date="2020" name="Cell">
        <title>Large-Scale Comparative Analyses of Tick Genomes Elucidate Their Genetic Diversity and Vector Capacities.</title>
        <authorList>
            <consortium name="Tick Genome and Microbiome Consortium (TIGMIC)"/>
            <person name="Jia N."/>
            <person name="Wang J."/>
            <person name="Shi W."/>
            <person name="Du L."/>
            <person name="Sun Y."/>
            <person name="Zhan W."/>
            <person name="Jiang J.F."/>
            <person name="Wang Q."/>
            <person name="Zhang B."/>
            <person name="Ji P."/>
            <person name="Bell-Sakyi L."/>
            <person name="Cui X.M."/>
            <person name="Yuan T.T."/>
            <person name="Jiang B.G."/>
            <person name="Yang W.F."/>
            <person name="Lam T.T."/>
            <person name="Chang Q.C."/>
            <person name="Ding S.J."/>
            <person name="Wang X.J."/>
            <person name="Zhu J.G."/>
            <person name="Ruan X.D."/>
            <person name="Zhao L."/>
            <person name="Wei J.T."/>
            <person name="Ye R.Z."/>
            <person name="Que T.C."/>
            <person name="Du C.H."/>
            <person name="Zhou Y.H."/>
            <person name="Cheng J.X."/>
            <person name="Dai P.F."/>
            <person name="Guo W.B."/>
            <person name="Han X.H."/>
            <person name="Huang E.J."/>
            <person name="Li L.F."/>
            <person name="Wei W."/>
            <person name="Gao Y.C."/>
            <person name="Liu J.Z."/>
            <person name="Shao H.Z."/>
            <person name="Wang X."/>
            <person name="Wang C.C."/>
            <person name="Yang T.C."/>
            <person name="Huo Q.B."/>
            <person name="Li W."/>
            <person name="Chen H.Y."/>
            <person name="Chen S.E."/>
            <person name="Zhou L.G."/>
            <person name="Ni X.B."/>
            <person name="Tian J.H."/>
            <person name="Sheng Y."/>
            <person name="Liu T."/>
            <person name="Pan Y.S."/>
            <person name="Xia L.Y."/>
            <person name="Li J."/>
            <person name="Zhao F."/>
            <person name="Cao W.C."/>
        </authorList>
    </citation>
    <scope>NUCLEOTIDE SEQUENCE</scope>
    <source>
        <strain evidence="1">Rmic-2018</strain>
    </source>
</reference>
<accession>A0A9J6DW67</accession>
<proteinExistence type="predicted"/>
<keyword evidence="2" id="KW-1185">Reference proteome</keyword>